<geneLocation type="chloroplast" evidence="1"/>
<organism evidence="1">
    <name type="scientific">Pterocladia lucida</name>
    <name type="common">Red seaweed</name>
    <name type="synonym">Fucus lucidus</name>
    <dbReference type="NCBI Taxonomy" id="31408"/>
    <lineage>
        <taxon>Eukaryota</taxon>
        <taxon>Rhodophyta</taxon>
        <taxon>Florideophyceae</taxon>
        <taxon>Rhodymeniophycidae</taxon>
        <taxon>Gelidiales</taxon>
        <taxon>Pterocladiaceae</taxon>
        <taxon>Pterocladia</taxon>
    </lineage>
</organism>
<protein>
    <submittedName>
        <fullName evidence="1">Ycf58</fullName>
    </submittedName>
</protein>
<dbReference type="Gene3D" id="2.40.128.20">
    <property type="match status" value="1"/>
</dbReference>
<sequence length="68" mass="8225">MFSLDDFLEKIQGIWYSHQTIYFLSNQKVKNYKKKIIIEKKQKNPSFNFIINSSRNYTVKKNSIFSIQ</sequence>
<dbReference type="InterPro" id="IPR012674">
    <property type="entry name" value="Calycin"/>
</dbReference>
<dbReference type="EMBL" id="MT117916">
    <property type="protein sequence ID" value="QJH88268.1"/>
    <property type="molecule type" value="Genomic_DNA"/>
</dbReference>
<evidence type="ECO:0000313" key="1">
    <source>
        <dbReference type="EMBL" id="QJH88268.1"/>
    </source>
</evidence>
<dbReference type="AlphaFoldDB" id="A0A6M3WVS5"/>
<keyword evidence="1" id="KW-0934">Plastid</keyword>
<reference evidence="1" key="1">
    <citation type="journal article" date="2020" name="J. Phycol.">
        <title>The Organelle Genomes in the Photosynthetic Red Algal Parasite Pterocladiophila hemisphaerica (Florideophyceae, Rhodophyta) Have Elevated Substitution Rates and Extreme Gene Loss in the Plastid Genome.</title>
        <authorList>
            <person name="Preuss M."/>
            <person name="Verbruggen H."/>
            <person name="Zuccarello G.C."/>
        </authorList>
    </citation>
    <scope>NUCLEOTIDE SEQUENCE</scope>
</reference>
<proteinExistence type="predicted"/>
<accession>A0A6M3WVS5</accession>
<gene>
    <name evidence="1" type="primary">ycf58</name>
</gene>
<keyword evidence="1" id="KW-0150">Chloroplast</keyword>
<name>A0A6M3WVS5_PTELU</name>